<evidence type="ECO:0000313" key="3">
    <source>
        <dbReference type="Proteomes" id="UP000295558"/>
    </source>
</evidence>
<reference evidence="2 3" key="1">
    <citation type="submission" date="2019-03" db="EMBL/GenBank/DDBJ databases">
        <title>Genomic Encyclopedia of Type Strains, Phase III (KMG-III): the genomes of soil and plant-associated and newly described type strains.</title>
        <authorList>
            <person name="Whitman W."/>
        </authorList>
    </citation>
    <scope>NUCLEOTIDE SEQUENCE [LARGE SCALE GENOMIC DNA]</scope>
    <source>
        <strain evidence="2 3">CECT 7972</strain>
    </source>
</reference>
<feature type="transmembrane region" description="Helical" evidence="1">
    <location>
        <begin position="46"/>
        <end position="68"/>
    </location>
</feature>
<organism evidence="2 3">
    <name type="scientific">Listeria rocourtiae</name>
    <dbReference type="NCBI Taxonomy" id="647910"/>
    <lineage>
        <taxon>Bacteria</taxon>
        <taxon>Bacillati</taxon>
        <taxon>Bacillota</taxon>
        <taxon>Bacilli</taxon>
        <taxon>Bacillales</taxon>
        <taxon>Listeriaceae</taxon>
        <taxon>Listeria</taxon>
    </lineage>
</organism>
<evidence type="ECO:0000256" key="1">
    <source>
        <dbReference type="SAM" id="Phobius"/>
    </source>
</evidence>
<keyword evidence="1" id="KW-0472">Membrane</keyword>
<feature type="transmembrane region" description="Helical" evidence="1">
    <location>
        <begin position="80"/>
        <end position="99"/>
    </location>
</feature>
<name>A0A4R6ZDG2_9LIST</name>
<comment type="caution">
    <text evidence="2">The sequence shown here is derived from an EMBL/GenBank/DDBJ whole genome shotgun (WGS) entry which is preliminary data.</text>
</comment>
<protein>
    <submittedName>
        <fullName evidence="2">Uncharacterized protein</fullName>
    </submittedName>
</protein>
<dbReference type="EMBL" id="SNZK01000035">
    <property type="protein sequence ID" value="TDR50167.1"/>
    <property type="molecule type" value="Genomic_DNA"/>
</dbReference>
<sequence length="100" mass="11156">MISSFKKKEKSGSGIGIIKKYGFLSIPLVLLSVLLLQLIWPNHITLAIVNVMIGLEILFILGLSSKLINGSVGDKKIGKIIYFVIWILFFVVLLSSYLLY</sequence>
<keyword evidence="1" id="KW-1133">Transmembrane helix</keyword>
<dbReference type="AlphaFoldDB" id="A0A4R6ZDG2"/>
<keyword evidence="3" id="KW-1185">Reference proteome</keyword>
<accession>A0A4R6ZDG2</accession>
<feature type="transmembrane region" description="Helical" evidence="1">
    <location>
        <begin position="21"/>
        <end position="40"/>
    </location>
</feature>
<dbReference type="Proteomes" id="UP000295558">
    <property type="component" value="Unassembled WGS sequence"/>
</dbReference>
<keyword evidence="1" id="KW-0812">Transmembrane</keyword>
<proteinExistence type="predicted"/>
<evidence type="ECO:0000313" key="2">
    <source>
        <dbReference type="EMBL" id="TDR50167.1"/>
    </source>
</evidence>
<gene>
    <name evidence="2" type="ORF">DFP96_1353</name>
</gene>